<evidence type="ECO:0000313" key="1">
    <source>
        <dbReference type="EMBL" id="GAH40431.1"/>
    </source>
</evidence>
<dbReference type="EMBL" id="BARU01011040">
    <property type="protein sequence ID" value="GAH40431.1"/>
    <property type="molecule type" value="Genomic_DNA"/>
</dbReference>
<accession>X1F477</accession>
<organism evidence="1">
    <name type="scientific">marine sediment metagenome</name>
    <dbReference type="NCBI Taxonomy" id="412755"/>
    <lineage>
        <taxon>unclassified sequences</taxon>
        <taxon>metagenomes</taxon>
        <taxon>ecological metagenomes</taxon>
    </lineage>
</organism>
<proteinExistence type="predicted"/>
<comment type="caution">
    <text evidence="1">The sequence shown here is derived from an EMBL/GenBank/DDBJ whole genome shotgun (WGS) entry which is preliminary data.</text>
</comment>
<protein>
    <submittedName>
        <fullName evidence="1">Uncharacterized protein</fullName>
    </submittedName>
</protein>
<reference evidence="1" key="1">
    <citation type="journal article" date="2014" name="Front. Microbiol.">
        <title>High frequency of phylogenetically diverse reductive dehalogenase-homologous genes in deep subseafloor sedimentary metagenomes.</title>
        <authorList>
            <person name="Kawai M."/>
            <person name="Futagami T."/>
            <person name="Toyoda A."/>
            <person name="Takaki Y."/>
            <person name="Nishi S."/>
            <person name="Hori S."/>
            <person name="Arai W."/>
            <person name="Tsubouchi T."/>
            <person name="Morono Y."/>
            <person name="Uchiyama I."/>
            <person name="Ito T."/>
            <person name="Fujiyama A."/>
            <person name="Inagaki F."/>
            <person name="Takami H."/>
        </authorList>
    </citation>
    <scope>NUCLEOTIDE SEQUENCE</scope>
    <source>
        <strain evidence="1">Expedition CK06-06</strain>
    </source>
</reference>
<name>X1F477_9ZZZZ</name>
<feature type="non-terminal residue" evidence="1">
    <location>
        <position position="50"/>
    </location>
</feature>
<sequence length="50" mass="6153">MDYWEIRKEIQKIIPHKTVLMKELLSEEKGLIKEKGRKKNYKEFSLMEDK</sequence>
<gene>
    <name evidence="1" type="ORF">S03H2_20848</name>
</gene>
<dbReference type="AlphaFoldDB" id="X1F477"/>